<name>A0A7S2VZY4_9STRA</name>
<accession>A0A7S2VZY4</accession>
<gene>
    <name evidence="5" type="ORF">EANT1437_LOCUS2540</name>
</gene>
<dbReference type="InterPro" id="IPR052204">
    <property type="entry name" value="PpiC/parvulin_rotamase"/>
</dbReference>
<keyword evidence="3" id="KW-1133">Transmembrane helix</keyword>
<dbReference type="PROSITE" id="PS50198">
    <property type="entry name" value="PPIC_PPIASE_2"/>
    <property type="match status" value="1"/>
</dbReference>
<keyword evidence="3" id="KW-0472">Membrane</keyword>
<dbReference type="InterPro" id="IPR046357">
    <property type="entry name" value="PPIase_dom_sf"/>
</dbReference>
<organism evidence="5">
    <name type="scientific">Eucampia antarctica</name>
    <dbReference type="NCBI Taxonomy" id="49252"/>
    <lineage>
        <taxon>Eukaryota</taxon>
        <taxon>Sar</taxon>
        <taxon>Stramenopiles</taxon>
        <taxon>Ochrophyta</taxon>
        <taxon>Bacillariophyta</taxon>
        <taxon>Mediophyceae</taxon>
        <taxon>Biddulphiophycidae</taxon>
        <taxon>Hemiaulales</taxon>
        <taxon>Hemiaulaceae</taxon>
        <taxon>Eucampia</taxon>
    </lineage>
</organism>
<sequence>MISLERIQSDTRRLLFIALLSSSLFSTVVCDSQRVDTASTLREIHRSWWLNDIVVTNGRTIPISPTTVVIFVTSIIYLYMTLTRTAKVEASHILLEGKDAKEKLEKYKKDIDNDPVKFAKHAETHSICPSGKNAGGSLGKFGPGSMVPAFDKVSFSKESPIKTVIGPIETTFGHHLIYIHSRTD</sequence>
<keyword evidence="1 2" id="KW-0413">Isomerase</keyword>
<evidence type="ECO:0000259" key="4">
    <source>
        <dbReference type="PROSITE" id="PS50198"/>
    </source>
</evidence>
<feature type="signal peptide" evidence="2">
    <location>
        <begin position="1"/>
        <end position="30"/>
    </location>
</feature>
<dbReference type="PANTHER" id="PTHR43629">
    <property type="entry name" value="PEPTIDYL-PROLYL CIS-TRANS ISOMERASE"/>
    <property type="match status" value="1"/>
</dbReference>
<dbReference type="AlphaFoldDB" id="A0A7S2VZY4"/>
<keyword evidence="2" id="KW-0732">Signal</keyword>
<dbReference type="PANTHER" id="PTHR43629:SF2">
    <property type="entry name" value="RHODANESE-LIKE_PPIC DOMAIN-CONTAINING PROTEIN 12, CHLOROPLASTIC"/>
    <property type="match status" value="1"/>
</dbReference>
<reference evidence="5" key="1">
    <citation type="submission" date="2021-01" db="EMBL/GenBank/DDBJ databases">
        <authorList>
            <person name="Corre E."/>
            <person name="Pelletier E."/>
            <person name="Niang G."/>
            <person name="Scheremetjew M."/>
            <person name="Finn R."/>
            <person name="Kale V."/>
            <person name="Holt S."/>
            <person name="Cochrane G."/>
            <person name="Meng A."/>
            <person name="Brown T."/>
            <person name="Cohen L."/>
        </authorList>
    </citation>
    <scope>NUCLEOTIDE SEQUENCE</scope>
    <source>
        <strain evidence="5">CCMP1452</strain>
    </source>
</reference>
<feature type="transmembrane region" description="Helical" evidence="3">
    <location>
        <begin position="61"/>
        <end position="80"/>
    </location>
</feature>
<evidence type="ECO:0000313" key="5">
    <source>
        <dbReference type="EMBL" id="CAD9658738.1"/>
    </source>
</evidence>
<dbReference type="GO" id="GO:0003755">
    <property type="term" value="F:peptidyl-prolyl cis-trans isomerase activity"/>
    <property type="evidence" value="ECO:0007669"/>
    <property type="project" value="UniProtKB-UniRule"/>
</dbReference>
<evidence type="ECO:0000256" key="1">
    <source>
        <dbReference type="PROSITE-ProRule" id="PRU00278"/>
    </source>
</evidence>
<protein>
    <recommendedName>
        <fullName evidence="2">Peptidyl-prolyl cis-trans isomerase</fullName>
        <ecNumber evidence="2">5.2.1.8</ecNumber>
    </recommendedName>
</protein>
<comment type="catalytic activity">
    <reaction evidence="2">
        <text>[protein]-peptidylproline (omega=180) = [protein]-peptidylproline (omega=0)</text>
        <dbReference type="Rhea" id="RHEA:16237"/>
        <dbReference type="Rhea" id="RHEA-COMP:10747"/>
        <dbReference type="Rhea" id="RHEA-COMP:10748"/>
        <dbReference type="ChEBI" id="CHEBI:83833"/>
        <dbReference type="ChEBI" id="CHEBI:83834"/>
        <dbReference type="EC" id="5.2.1.8"/>
    </reaction>
</comment>
<evidence type="ECO:0000256" key="3">
    <source>
        <dbReference type="SAM" id="Phobius"/>
    </source>
</evidence>
<keyword evidence="3" id="KW-0812">Transmembrane</keyword>
<evidence type="ECO:0000256" key="2">
    <source>
        <dbReference type="RuleBase" id="RU363014"/>
    </source>
</evidence>
<proteinExistence type="predicted"/>
<dbReference type="SUPFAM" id="SSF54534">
    <property type="entry name" value="FKBP-like"/>
    <property type="match status" value="1"/>
</dbReference>
<feature type="domain" description="PpiC" evidence="4">
    <location>
        <begin position="85"/>
        <end position="181"/>
    </location>
</feature>
<keyword evidence="1 2" id="KW-0697">Rotamase</keyword>
<dbReference type="InterPro" id="IPR000297">
    <property type="entry name" value="PPIase_PpiC"/>
</dbReference>
<feature type="chain" id="PRO_5031587419" description="Peptidyl-prolyl cis-trans isomerase" evidence="2">
    <location>
        <begin position="31"/>
        <end position="184"/>
    </location>
</feature>
<dbReference type="Gene3D" id="3.10.50.40">
    <property type="match status" value="1"/>
</dbReference>
<dbReference type="EMBL" id="HBHI01005080">
    <property type="protein sequence ID" value="CAD9658738.1"/>
    <property type="molecule type" value="Transcribed_RNA"/>
</dbReference>
<dbReference type="Pfam" id="PF00639">
    <property type="entry name" value="Rotamase"/>
    <property type="match status" value="1"/>
</dbReference>
<dbReference type="EC" id="5.2.1.8" evidence="2"/>